<dbReference type="GO" id="GO:0006261">
    <property type="term" value="P:DNA-templated DNA replication"/>
    <property type="evidence" value="ECO:0007669"/>
    <property type="project" value="TreeGrafter"/>
</dbReference>
<sequence length="304" mass="33497">MTLLPWLQHTIETFSEQLKTGRVGHAYLIAMDVAYGGEALTLELAKAALCKQVGVTGSCGFCKPCQLVEANNHPDLYRVEADGAQIKVDQIRALCQKLTTTPQQGGRRVAVILNSERLNQASANALLKTLEEPGKDTILFLQANSPTRLLPTISSRCQRLHLEIPSKAVVKQWLQQELASNEDLTWCLPVVGGPLAILSAVESGRDKALVAYRKGWIQSLSSGHLCDSLLNVNEKQVSDALKVLYLVVHRILVKKQEMDPMLRAKLANFAAKVMLLETRLSVMPNVNSLALFEGLTIEYNQLMS</sequence>
<keyword evidence="4" id="KW-0548">Nucleotidyltransferase</keyword>
<dbReference type="AlphaFoldDB" id="B0TIZ9"/>
<dbReference type="eggNOG" id="COG0470">
    <property type="taxonomic scope" value="Bacteria"/>
</dbReference>
<dbReference type="PANTHER" id="PTHR11669">
    <property type="entry name" value="REPLICATION FACTOR C / DNA POLYMERASE III GAMMA-TAU SUBUNIT"/>
    <property type="match status" value="1"/>
</dbReference>
<dbReference type="GO" id="GO:0009360">
    <property type="term" value="C:DNA polymerase III complex"/>
    <property type="evidence" value="ECO:0007669"/>
    <property type="project" value="TreeGrafter"/>
</dbReference>
<organism evidence="4 5">
    <name type="scientific">Shewanella halifaxensis (strain HAW-EB4)</name>
    <dbReference type="NCBI Taxonomy" id="458817"/>
    <lineage>
        <taxon>Bacteria</taxon>
        <taxon>Pseudomonadati</taxon>
        <taxon>Pseudomonadota</taxon>
        <taxon>Gammaproteobacteria</taxon>
        <taxon>Alteromonadales</taxon>
        <taxon>Shewanellaceae</taxon>
        <taxon>Shewanella</taxon>
    </lineage>
</organism>
<proteinExistence type="predicted"/>
<evidence type="ECO:0000313" key="4">
    <source>
        <dbReference type="EMBL" id="ABZ76934.1"/>
    </source>
</evidence>
<evidence type="ECO:0000256" key="1">
    <source>
        <dbReference type="ARBA" id="ARBA00012417"/>
    </source>
</evidence>
<dbReference type="GO" id="GO:0003887">
    <property type="term" value="F:DNA-directed DNA polymerase activity"/>
    <property type="evidence" value="ECO:0007669"/>
    <property type="project" value="UniProtKB-KW"/>
</dbReference>
<name>B0TIZ9_SHEHH</name>
<protein>
    <recommendedName>
        <fullName evidence="1">DNA-directed DNA polymerase</fullName>
        <ecNumber evidence="1">2.7.7.7</ecNumber>
    </recommendedName>
</protein>
<dbReference type="OrthoDB" id="9811073at2"/>
<dbReference type="SUPFAM" id="SSF52540">
    <property type="entry name" value="P-loop containing nucleoside triphosphate hydrolases"/>
    <property type="match status" value="1"/>
</dbReference>
<dbReference type="EC" id="2.7.7.7" evidence="1"/>
<reference evidence="4" key="1">
    <citation type="submission" date="2008-01" db="EMBL/GenBank/DDBJ databases">
        <title>Complete sequence of Shewanella halifaxensis HAW-EB4.</title>
        <authorList>
            <consortium name="US DOE Joint Genome Institute"/>
            <person name="Copeland A."/>
            <person name="Lucas S."/>
            <person name="Lapidus A."/>
            <person name="Glavina del Rio T."/>
            <person name="Dalin E."/>
            <person name="Tice H."/>
            <person name="Bruce D."/>
            <person name="Goodwin L."/>
            <person name="Pitluck S."/>
            <person name="Sims D."/>
            <person name="Brettin T."/>
            <person name="Detter J.C."/>
            <person name="Han C."/>
            <person name="Kuske C.R."/>
            <person name="Schmutz J."/>
            <person name="Larimer F."/>
            <person name="Land M."/>
            <person name="Hauser L."/>
            <person name="Kyrpides N."/>
            <person name="Kim E."/>
            <person name="Zhao J.-S."/>
            <person name="Richardson P."/>
        </authorList>
    </citation>
    <scope>NUCLEOTIDE SEQUENCE [LARGE SCALE GENOMIC DNA]</scope>
    <source>
        <strain evidence="4">HAW-EB4</strain>
    </source>
</reference>
<dbReference type="InterPro" id="IPR050238">
    <property type="entry name" value="DNA_Rep/Repair_Clamp_Loader"/>
</dbReference>
<dbReference type="GO" id="GO:0008408">
    <property type="term" value="F:3'-5' exonuclease activity"/>
    <property type="evidence" value="ECO:0007669"/>
    <property type="project" value="InterPro"/>
</dbReference>
<dbReference type="InterPro" id="IPR004622">
    <property type="entry name" value="DNA_pol_HolB"/>
</dbReference>
<dbReference type="Pfam" id="PF13177">
    <property type="entry name" value="DNA_pol3_delta2"/>
    <property type="match status" value="1"/>
</dbReference>
<dbReference type="InterPro" id="IPR027417">
    <property type="entry name" value="P-loop_NTPase"/>
</dbReference>
<dbReference type="PANTHER" id="PTHR11669:SF8">
    <property type="entry name" value="DNA POLYMERASE III SUBUNIT DELTA"/>
    <property type="match status" value="1"/>
</dbReference>
<evidence type="ECO:0000313" key="5">
    <source>
        <dbReference type="Proteomes" id="UP000001317"/>
    </source>
</evidence>
<dbReference type="HOGENOM" id="CLU_006229_4_3_6"/>
<dbReference type="KEGG" id="shl:Shal_2375"/>
<dbReference type="Gene3D" id="3.40.50.300">
    <property type="entry name" value="P-loop containing nucleotide triphosphate hydrolases"/>
    <property type="match status" value="1"/>
</dbReference>
<comment type="catalytic activity">
    <reaction evidence="3">
        <text>DNA(n) + a 2'-deoxyribonucleoside 5'-triphosphate = DNA(n+1) + diphosphate</text>
        <dbReference type="Rhea" id="RHEA:22508"/>
        <dbReference type="Rhea" id="RHEA-COMP:17339"/>
        <dbReference type="Rhea" id="RHEA-COMP:17340"/>
        <dbReference type="ChEBI" id="CHEBI:33019"/>
        <dbReference type="ChEBI" id="CHEBI:61560"/>
        <dbReference type="ChEBI" id="CHEBI:173112"/>
        <dbReference type="EC" id="2.7.7.7"/>
    </reaction>
</comment>
<dbReference type="NCBIfam" id="TIGR00678">
    <property type="entry name" value="holB"/>
    <property type="match status" value="1"/>
</dbReference>
<evidence type="ECO:0000256" key="2">
    <source>
        <dbReference type="ARBA" id="ARBA00022932"/>
    </source>
</evidence>
<dbReference type="STRING" id="458817.Shal_2375"/>
<dbReference type="EMBL" id="CP000931">
    <property type="protein sequence ID" value="ABZ76934.1"/>
    <property type="molecule type" value="Genomic_DNA"/>
</dbReference>
<dbReference type="RefSeq" id="WP_012277462.1">
    <property type="nucleotide sequence ID" value="NC_010334.1"/>
</dbReference>
<keyword evidence="2" id="KW-0239">DNA-directed DNA polymerase</keyword>
<gene>
    <name evidence="4" type="ordered locus">Shal_2375</name>
</gene>
<keyword evidence="5" id="KW-1185">Reference proteome</keyword>
<keyword evidence="4" id="KW-0808">Transferase</keyword>
<accession>B0TIZ9</accession>
<dbReference type="Proteomes" id="UP000001317">
    <property type="component" value="Chromosome"/>
</dbReference>
<evidence type="ECO:0000256" key="3">
    <source>
        <dbReference type="ARBA" id="ARBA00049244"/>
    </source>
</evidence>